<evidence type="ECO:0000313" key="2">
    <source>
        <dbReference type="EMBL" id="GGB98482.1"/>
    </source>
</evidence>
<accession>A0A916TRG0</accession>
<comment type="caution">
    <text evidence="2">The sequence shown here is derived from an EMBL/GenBank/DDBJ whole genome shotgun (WGS) entry which is preliminary data.</text>
</comment>
<feature type="transmembrane region" description="Helical" evidence="1">
    <location>
        <begin position="113"/>
        <end position="130"/>
    </location>
</feature>
<name>A0A916TRG0_9SPHN</name>
<keyword evidence="1" id="KW-0812">Transmembrane</keyword>
<reference evidence="2" key="2">
    <citation type="submission" date="2020-09" db="EMBL/GenBank/DDBJ databases">
        <authorList>
            <person name="Sun Q."/>
            <person name="Zhou Y."/>
        </authorList>
    </citation>
    <scope>NUCLEOTIDE SEQUENCE</scope>
    <source>
        <strain evidence="2">CGMCC 1.15095</strain>
    </source>
</reference>
<dbReference type="AlphaFoldDB" id="A0A916TRG0"/>
<reference evidence="2" key="1">
    <citation type="journal article" date="2014" name="Int. J. Syst. Evol. Microbiol.">
        <title>Complete genome sequence of Corynebacterium casei LMG S-19264T (=DSM 44701T), isolated from a smear-ripened cheese.</title>
        <authorList>
            <consortium name="US DOE Joint Genome Institute (JGI-PGF)"/>
            <person name="Walter F."/>
            <person name="Albersmeier A."/>
            <person name="Kalinowski J."/>
            <person name="Ruckert C."/>
        </authorList>
    </citation>
    <scope>NUCLEOTIDE SEQUENCE</scope>
    <source>
        <strain evidence="2">CGMCC 1.15095</strain>
    </source>
</reference>
<feature type="transmembrane region" description="Helical" evidence="1">
    <location>
        <begin position="189"/>
        <end position="210"/>
    </location>
</feature>
<feature type="transmembrane region" description="Helical" evidence="1">
    <location>
        <begin position="160"/>
        <end position="177"/>
    </location>
</feature>
<protein>
    <recommendedName>
        <fullName evidence="4">Lysoplasmalogenase</fullName>
    </recommendedName>
</protein>
<feature type="transmembrane region" description="Helical" evidence="1">
    <location>
        <begin position="136"/>
        <end position="153"/>
    </location>
</feature>
<evidence type="ECO:0008006" key="4">
    <source>
        <dbReference type="Google" id="ProtNLM"/>
    </source>
</evidence>
<keyword evidence="1" id="KW-1133">Transmembrane helix</keyword>
<evidence type="ECO:0000256" key="1">
    <source>
        <dbReference type="SAM" id="Phobius"/>
    </source>
</evidence>
<feature type="transmembrane region" description="Helical" evidence="1">
    <location>
        <begin position="83"/>
        <end position="101"/>
    </location>
</feature>
<gene>
    <name evidence="2" type="ORF">GCM10011494_16230</name>
</gene>
<dbReference type="Proteomes" id="UP000608154">
    <property type="component" value="Unassembled WGS sequence"/>
</dbReference>
<sequence>MPKRALIERRPWLFGSILLAMAFVSLQESRLPGLYLLALKAAPLLFLAIYALLRHRGNDTRILAGMLVCEGIGSALIDYFPYEAITLIIVGFGFGIGLFIMHRRPILAASQKTLVVALLLLTPLVAHLLAEPDWKTAALFYGLAAGGMAASAWGSSFPRYRVGAGAVVILAGNLIAIEASTDIDTHRLFWLGSWPLFYLGNLMLSTGVTAELRARG</sequence>
<feature type="transmembrane region" description="Helical" evidence="1">
    <location>
        <begin position="33"/>
        <end position="53"/>
    </location>
</feature>
<dbReference type="EMBL" id="BMHK01000008">
    <property type="protein sequence ID" value="GGB98482.1"/>
    <property type="molecule type" value="Genomic_DNA"/>
</dbReference>
<evidence type="ECO:0000313" key="3">
    <source>
        <dbReference type="Proteomes" id="UP000608154"/>
    </source>
</evidence>
<keyword evidence="1" id="KW-0472">Membrane</keyword>
<proteinExistence type="predicted"/>
<organism evidence="2 3">
    <name type="scientific">Novosphingobium endophyticum</name>
    <dbReference type="NCBI Taxonomy" id="1955250"/>
    <lineage>
        <taxon>Bacteria</taxon>
        <taxon>Pseudomonadati</taxon>
        <taxon>Pseudomonadota</taxon>
        <taxon>Alphaproteobacteria</taxon>
        <taxon>Sphingomonadales</taxon>
        <taxon>Sphingomonadaceae</taxon>
        <taxon>Novosphingobium</taxon>
    </lineage>
</organism>
<keyword evidence="3" id="KW-1185">Reference proteome</keyword>